<dbReference type="PANTHER" id="PTHR11544">
    <property type="entry name" value="COLD SHOCK DOMAIN CONTAINING PROTEINS"/>
    <property type="match status" value="1"/>
</dbReference>
<dbReference type="RefSeq" id="WP_189487210.1">
    <property type="nucleotide sequence ID" value="NZ_BMZB01000003.1"/>
</dbReference>
<dbReference type="SMART" id="SM00357">
    <property type="entry name" value="CSP"/>
    <property type="match status" value="2"/>
</dbReference>
<feature type="domain" description="CSD" evidence="1">
    <location>
        <begin position="119"/>
        <end position="184"/>
    </location>
</feature>
<dbReference type="SUPFAM" id="SSF50249">
    <property type="entry name" value="Nucleic acid-binding proteins"/>
    <property type="match status" value="2"/>
</dbReference>
<dbReference type="EMBL" id="BMZB01000003">
    <property type="protein sequence ID" value="GGZ38057.1"/>
    <property type="molecule type" value="Genomic_DNA"/>
</dbReference>
<keyword evidence="2" id="KW-0238">DNA-binding</keyword>
<comment type="caution">
    <text evidence="2">The sequence shown here is derived from an EMBL/GenBank/DDBJ whole genome shotgun (WGS) entry which is preliminary data.</text>
</comment>
<name>A0A918QBN6_9CAUL</name>
<dbReference type="GO" id="GO:0005829">
    <property type="term" value="C:cytosol"/>
    <property type="evidence" value="ECO:0007669"/>
    <property type="project" value="UniProtKB-ARBA"/>
</dbReference>
<protein>
    <submittedName>
        <fullName evidence="2">DNA-binding protein</fullName>
    </submittedName>
</protein>
<dbReference type="Proteomes" id="UP000662572">
    <property type="component" value="Unassembled WGS sequence"/>
</dbReference>
<accession>A0A918QBN6</accession>
<keyword evidence="3" id="KW-1185">Reference proteome</keyword>
<dbReference type="InterPro" id="IPR012340">
    <property type="entry name" value="NA-bd_OB-fold"/>
</dbReference>
<evidence type="ECO:0000259" key="1">
    <source>
        <dbReference type="PROSITE" id="PS51857"/>
    </source>
</evidence>
<dbReference type="AlphaFoldDB" id="A0A918QBN6"/>
<dbReference type="Gene3D" id="2.40.50.140">
    <property type="entry name" value="Nucleic acid-binding proteins"/>
    <property type="match status" value="2"/>
</dbReference>
<dbReference type="GO" id="GO:0003677">
    <property type="term" value="F:DNA binding"/>
    <property type="evidence" value="ECO:0007669"/>
    <property type="project" value="UniProtKB-KW"/>
</dbReference>
<gene>
    <name evidence="2" type="primary">cspD</name>
    <name evidence="2" type="ORF">GCM10011273_25710</name>
</gene>
<dbReference type="InterPro" id="IPR011129">
    <property type="entry name" value="CSD"/>
</dbReference>
<evidence type="ECO:0000313" key="2">
    <source>
        <dbReference type="EMBL" id="GGZ38057.1"/>
    </source>
</evidence>
<evidence type="ECO:0000313" key="3">
    <source>
        <dbReference type="Proteomes" id="UP000662572"/>
    </source>
</evidence>
<reference evidence="2" key="1">
    <citation type="journal article" date="2014" name="Int. J. Syst. Evol. Microbiol.">
        <title>Complete genome sequence of Corynebacterium casei LMG S-19264T (=DSM 44701T), isolated from a smear-ripened cheese.</title>
        <authorList>
            <consortium name="US DOE Joint Genome Institute (JGI-PGF)"/>
            <person name="Walter F."/>
            <person name="Albersmeier A."/>
            <person name="Kalinowski J."/>
            <person name="Ruckert C."/>
        </authorList>
    </citation>
    <scope>NUCLEOTIDE SEQUENCE</scope>
    <source>
        <strain evidence="2">KCTC 32296</strain>
    </source>
</reference>
<feature type="domain" description="CSD" evidence="1">
    <location>
        <begin position="17"/>
        <end position="86"/>
    </location>
</feature>
<reference evidence="2" key="2">
    <citation type="submission" date="2020-09" db="EMBL/GenBank/DDBJ databases">
        <authorList>
            <person name="Sun Q."/>
            <person name="Kim S."/>
        </authorList>
    </citation>
    <scope>NUCLEOTIDE SEQUENCE</scope>
    <source>
        <strain evidence="2">KCTC 32296</strain>
    </source>
</reference>
<dbReference type="PRINTS" id="PR00050">
    <property type="entry name" value="COLDSHOCK"/>
</dbReference>
<proteinExistence type="predicted"/>
<dbReference type="InterPro" id="IPR050181">
    <property type="entry name" value="Cold_shock_domain"/>
</dbReference>
<dbReference type="Pfam" id="PF00313">
    <property type="entry name" value="CSD"/>
    <property type="match status" value="2"/>
</dbReference>
<dbReference type="InterPro" id="IPR002059">
    <property type="entry name" value="CSP_DNA-bd"/>
</dbReference>
<dbReference type="PROSITE" id="PS51857">
    <property type="entry name" value="CSD_2"/>
    <property type="match status" value="2"/>
</dbReference>
<dbReference type="CDD" id="cd04458">
    <property type="entry name" value="CSP_CDS"/>
    <property type="match status" value="2"/>
</dbReference>
<sequence length="188" mass="20649">MSLYELNNRAEAEPLVEINGHVKWFDTTKGYGFIVPQDSSLTSMRDVLLHISSLRDIGRDAANEGAEISCKIAKRAKGWQVIQIDHLGEQGAVSPVRSTVSDAKPHSSAAVNAITVGDLEAATIKWFNRTKGYGFVVRGNDPTDIFIHIETLRRFGLEDVQQGEIIMVRFGEGPKGLVVTEVQPKAFA</sequence>
<organism evidence="2 3">
    <name type="scientific">Asticcacaulis endophyticus</name>
    <dbReference type="NCBI Taxonomy" id="1395890"/>
    <lineage>
        <taxon>Bacteria</taxon>
        <taxon>Pseudomonadati</taxon>
        <taxon>Pseudomonadota</taxon>
        <taxon>Alphaproteobacteria</taxon>
        <taxon>Caulobacterales</taxon>
        <taxon>Caulobacteraceae</taxon>
        <taxon>Asticcacaulis</taxon>
    </lineage>
</organism>